<proteinExistence type="predicted"/>
<reference evidence="1" key="1">
    <citation type="submission" date="2019-09" db="EMBL/GenBank/DDBJ databases">
        <authorList>
            <person name="Needham M D."/>
        </authorList>
    </citation>
    <scope>NUCLEOTIDE SEQUENCE</scope>
</reference>
<organism evidence="1">
    <name type="scientific">seawater metagenome</name>
    <dbReference type="NCBI Taxonomy" id="1561972"/>
    <lineage>
        <taxon>unclassified sequences</taxon>
        <taxon>metagenomes</taxon>
        <taxon>ecological metagenomes</taxon>
    </lineage>
</organism>
<dbReference type="EMBL" id="CABVLZ010000013">
    <property type="protein sequence ID" value="VVU95811.1"/>
    <property type="molecule type" value="Genomic_DNA"/>
</dbReference>
<name>A0A5E8CKN9_9ZZZZ</name>
<gene>
    <name evidence="1" type="ORF">CPAV1605_1573</name>
</gene>
<sequence>MQALRDRIEYSTQVNLTSVYKIEDNIFPHTRRMKIHSINFDNNSITFIGKTSIIDNTISHQINWPVKINDEYYIKQVPVELFKVSDVKHPWSNQNNNKYKNVWYPVQKHGILNETHFSYLQFKLI</sequence>
<accession>A0A5E8CKN9</accession>
<protein>
    <submittedName>
        <fullName evidence="1">Uncharacterized protein</fullName>
    </submittedName>
</protein>
<evidence type="ECO:0000313" key="1">
    <source>
        <dbReference type="EMBL" id="VVU95811.1"/>
    </source>
</evidence>
<dbReference type="AlphaFoldDB" id="A0A5E8CKN9"/>